<dbReference type="Gene3D" id="3.10.450.50">
    <property type="match status" value="1"/>
</dbReference>
<evidence type="ECO:0000313" key="2">
    <source>
        <dbReference type="EMBL" id="TKV56844.1"/>
    </source>
</evidence>
<feature type="compositionally biased region" description="Acidic residues" evidence="1">
    <location>
        <begin position="305"/>
        <end position="314"/>
    </location>
</feature>
<evidence type="ECO:0000313" key="3">
    <source>
        <dbReference type="Proteomes" id="UP000306985"/>
    </source>
</evidence>
<feature type="region of interest" description="Disordered" evidence="1">
    <location>
        <begin position="289"/>
        <end position="314"/>
    </location>
</feature>
<protein>
    <recommendedName>
        <fullName evidence="4">Zinc-binding protein</fullName>
    </recommendedName>
</protein>
<dbReference type="InterPro" id="IPR004027">
    <property type="entry name" value="SEC_C_motif"/>
</dbReference>
<dbReference type="Pfam" id="PF02810">
    <property type="entry name" value="SEC-C"/>
    <property type="match status" value="1"/>
</dbReference>
<evidence type="ECO:0000256" key="1">
    <source>
        <dbReference type="SAM" id="MobiDB-lite"/>
    </source>
</evidence>
<evidence type="ECO:0008006" key="4">
    <source>
        <dbReference type="Google" id="ProtNLM"/>
    </source>
</evidence>
<organism evidence="2 3">
    <name type="scientific">Nakamurella flava</name>
    <dbReference type="NCBI Taxonomy" id="2576308"/>
    <lineage>
        <taxon>Bacteria</taxon>
        <taxon>Bacillati</taxon>
        <taxon>Actinomycetota</taxon>
        <taxon>Actinomycetes</taxon>
        <taxon>Nakamurellales</taxon>
        <taxon>Nakamurellaceae</taxon>
        <taxon>Nakamurella</taxon>
    </lineage>
</organism>
<keyword evidence="3" id="KW-1185">Reference proteome</keyword>
<dbReference type="RefSeq" id="WP_137451231.1">
    <property type="nucleotide sequence ID" value="NZ_SZZH01000006.1"/>
</dbReference>
<dbReference type="Proteomes" id="UP000306985">
    <property type="component" value="Unassembled WGS sequence"/>
</dbReference>
<accession>A0A4U6QA76</accession>
<dbReference type="OrthoDB" id="5512013at2"/>
<proteinExistence type="predicted"/>
<dbReference type="AlphaFoldDB" id="A0A4U6QA76"/>
<dbReference type="SUPFAM" id="SSF103642">
    <property type="entry name" value="Sec-C motif"/>
    <property type="match status" value="1"/>
</dbReference>
<dbReference type="SUPFAM" id="SSF48452">
    <property type="entry name" value="TPR-like"/>
    <property type="match status" value="1"/>
</dbReference>
<reference evidence="2 3" key="1">
    <citation type="submission" date="2019-05" db="EMBL/GenBank/DDBJ databases">
        <title>Nakamurella sp. N5BH11, whole genome shotgun sequence.</title>
        <authorList>
            <person name="Tuo L."/>
        </authorList>
    </citation>
    <scope>NUCLEOTIDE SEQUENCE [LARGE SCALE GENOMIC DNA]</scope>
    <source>
        <strain evidence="2 3">N5BH11</strain>
    </source>
</reference>
<gene>
    <name evidence="2" type="ORF">FDO65_18550</name>
</gene>
<sequence length="655" mass="69996">MTHPTPDDMVAAAVQALVERGSLPEADLLRRLGPKVLGNPEAADGLVDALLDEPGVYELPDNRWVWLPTVLDGRVFTHRVGELELAHDVLVVDADLLTPLMLTELPQYARLTDGSTVQDLSPTFDAELLAERGVPVGDWDVEGVLLLEPGRLSALGVSAGDLVALTVTPGGFDLSVPGELEPSDIGELVAALAAQDPQAALDLFDVMLQLCVERPDSQRIPTAPLGEALRAAGLDHDAAAVAVEGFDFDDARALGHLQAEYDLDRDEAAAVAVVLELCEDVGRLLERAVDGEDAGDGGDGWPTPEDADGPVDDDERQVAEATLEYLRVPAVADAVCQELDPSDRRAATALGVFAESAEASAPRSLLGPLRYLQGVAQERLGDTTDAEQTFGVAESLDPSWPLTLIRLAEYAADRGQADRGIGLLQRAGVEADDPLVQLLLHFQPVPRPDLGRNQPCWCGSGRKYKACHLHREQLSLADRAPWLYAKASSRLGEWATAEMVETAEVHAGGQGGDDALSEALADPLVADAVLFEGLVFYRFLARRGELLPDDEHEMARQWLDVDRSVHEVVSFDGEYAARLKDLRTGDEHDVIGLPVDGPVEVGALYCARVVPAGDTWQVPGGLVPVVPEERDGLLALLADEPSATDVVGFLSRSGG</sequence>
<dbReference type="EMBL" id="SZZH01000006">
    <property type="protein sequence ID" value="TKV56844.1"/>
    <property type="molecule type" value="Genomic_DNA"/>
</dbReference>
<dbReference type="InterPro" id="IPR011990">
    <property type="entry name" value="TPR-like_helical_dom_sf"/>
</dbReference>
<comment type="caution">
    <text evidence="2">The sequence shown here is derived from an EMBL/GenBank/DDBJ whole genome shotgun (WGS) entry which is preliminary data.</text>
</comment>
<name>A0A4U6QA76_9ACTN</name>